<comment type="subcellular location">
    <subcellularLocation>
        <location evidence="1">Nucleus</location>
    </subcellularLocation>
</comment>
<organism evidence="8 9">
    <name type="scientific">Liquidambar formosana</name>
    <name type="common">Formosan gum</name>
    <dbReference type="NCBI Taxonomy" id="63359"/>
    <lineage>
        <taxon>Eukaryota</taxon>
        <taxon>Viridiplantae</taxon>
        <taxon>Streptophyta</taxon>
        <taxon>Embryophyta</taxon>
        <taxon>Tracheophyta</taxon>
        <taxon>Spermatophyta</taxon>
        <taxon>Magnoliopsida</taxon>
        <taxon>eudicotyledons</taxon>
        <taxon>Gunneridae</taxon>
        <taxon>Pentapetalae</taxon>
        <taxon>Saxifragales</taxon>
        <taxon>Altingiaceae</taxon>
        <taxon>Liquidambar</taxon>
    </lineage>
</organism>
<proteinExistence type="predicted"/>
<dbReference type="AlphaFoldDB" id="A0AAP0S6J7"/>
<feature type="compositionally biased region" description="Basic and acidic residues" evidence="5">
    <location>
        <begin position="524"/>
        <end position="533"/>
    </location>
</feature>
<dbReference type="PANTHER" id="PTHR13859">
    <property type="entry name" value="ATROPHIN-RELATED"/>
    <property type="match status" value="1"/>
</dbReference>
<dbReference type="InterPro" id="IPR057712">
    <property type="entry name" value="DUF7952"/>
</dbReference>
<dbReference type="InterPro" id="IPR056067">
    <property type="entry name" value="DUF7650"/>
</dbReference>
<accession>A0AAP0S6J7</accession>
<evidence type="ECO:0000256" key="4">
    <source>
        <dbReference type="ARBA" id="ARBA00023242"/>
    </source>
</evidence>
<sequence>MEMDQDGKCVEETSSEQLLPPDSLDVSNIFGDPMVHPRIGNEFQVEIPPMITKSEHMQLFMNPADAEVMFNVSHSFLMGLPIPIMWVHDQVTGFKDEGVGLHSDSNYVVNENGSSESKKRKKFQISSSKKDMKLKVEPLDVVLDYAEELKATSSEPTTLGKTSLEKMYGSKNYRLVPGSLGEAWSDIEVDSFLLGLYIFGKNLIQVKRFMESREMGEILTFYYGKFYWSHRYRRWSDCRKMRSRKCILGQKLFTGWRQHELLSRLLPRVSEEFHNTLLEVSKKFAEGITSLEEYVSTLKATVGIRVLTEAIGIGKGKEDLTGLAMEPTKTNQVFPIRPEIPVGKACSSLTSRDIIKFLTGDFRLSKARSNDLFWEAVWPRLLARGWHSEQPKNRGFSTSKHYLVFLMPGVKKFSRRKLVKGDHYFDSVSDVLSKVASEPKLLELEAEEARVNTRMEGTGSILEAKADRDDLSDQQRHCYLKPRVSTCNPNPMKFTVVDTSLVHGEKPTKVRELKSLPLETEKFSKTRFSRENEGNSSEDSLDEPDSANMPLNGQKITDSSNGAKGKLDNRCSNKRTPVNNSDAAKKLVGSHQVQIANTSDDKQSRMTIKHQFSRRVKSGNPNHLAPLIKRRRLTACAKADTSRSMENLLMGPRSKQEESGRMLELQDANNNVVSHVDPSQEKGSSLSSSAGVSVEESSEWILNGNCFRVGISHEKNKKPEPRPLIDLNVPQVPPGSENGEPFIMEIEDGQRNPDANVSFFPSDVNEHVENLEASKTSVDATVSIAEQQPVMNPRRQSTRNRPLTTRALEALAGGYLSRKRRRKRTEVPTRENFRPSRRVRSRVTVTSNSGNTGTAIVESKEEKGMDGVCNGDTNMISKSLVQTEEKWITGY</sequence>
<dbReference type="SUPFAM" id="SSF46689">
    <property type="entry name" value="Homeodomain-like"/>
    <property type="match status" value="1"/>
</dbReference>
<dbReference type="Pfam" id="PF25826">
    <property type="entry name" value="DUF7952"/>
    <property type="match status" value="1"/>
</dbReference>
<gene>
    <name evidence="8" type="ORF">L1049_020023</name>
</gene>
<dbReference type="InterPro" id="IPR009057">
    <property type="entry name" value="Homeodomain-like_sf"/>
</dbReference>
<protein>
    <recommendedName>
        <fullName evidence="10">SANT domain-containing protein</fullName>
    </recommendedName>
</protein>
<dbReference type="PANTHER" id="PTHR13859:SF11">
    <property type="entry name" value="GRUNGE, ISOFORM J"/>
    <property type="match status" value="1"/>
</dbReference>
<evidence type="ECO:0000256" key="1">
    <source>
        <dbReference type="ARBA" id="ARBA00004123"/>
    </source>
</evidence>
<evidence type="ECO:0000259" key="7">
    <source>
        <dbReference type="Pfam" id="PF25826"/>
    </source>
</evidence>
<name>A0AAP0S6J7_LIQFO</name>
<feature type="compositionally biased region" description="Polar residues" evidence="5">
    <location>
        <begin position="549"/>
        <end position="562"/>
    </location>
</feature>
<evidence type="ECO:0000313" key="8">
    <source>
        <dbReference type="EMBL" id="KAK9292068.1"/>
    </source>
</evidence>
<feature type="compositionally biased region" description="Basic and acidic residues" evidence="5">
    <location>
        <begin position="714"/>
        <end position="723"/>
    </location>
</feature>
<dbReference type="EMBL" id="JBBPBK010000001">
    <property type="protein sequence ID" value="KAK9292068.1"/>
    <property type="molecule type" value="Genomic_DNA"/>
</dbReference>
<comment type="caution">
    <text evidence="8">The sequence shown here is derived from an EMBL/GenBank/DDBJ whole genome shotgun (WGS) entry which is preliminary data.</text>
</comment>
<dbReference type="GO" id="GO:0003714">
    <property type="term" value="F:transcription corepressor activity"/>
    <property type="evidence" value="ECO:0007669"/>
    <property type="project" value="TreeGrafter"/>
</dbReference>
<feature type="compositionally biased region" description="Basic and acidic residues" evidence="5">
    <location>
        <begin position="1"/>
        <end position="11"/>
    </location>
</feature>
<dbReference type="Pfam" id="PF24662">
    <property type="entry name" value="DUF7650"/>
    <property type="match status" value="1"/>
</dbReference>
<keyword evidence="2" id="KW-0805">Transcription regulation</keyword>
<reference evidence="8 9" key="1">
    <citation type="journal article" date="2024" name="Plant J.">
        <title>Genome sequences and population genomics reveal climatic adaptation and genomic divergence between two closely related sweetgum species.</title>
        <authorList>
            <person name="Xu W.Q."/>
            <person name="Ren C.Q."/>
            <person name="Zhang X.Y."/>
            <person name="Comes H.P."/>
            <person name="Liu X.H."/>
            <person name="Li Y.G."/>
            <person name="Kettle C.J."/>
            <person name="Jalonen R."/>
            <person name="Gaisberger H."/>
            <person name="Ma Y.Z."/>
            <person name="Qiu Y.X."/>
        </authorList>
    </citation>
    <scope>NUCLEOTIDE SEQUENCE [LARGE SCALE GENOMIC DNA]</scope>
    <source>
        <strain evidence="8">Hangzhou</strain>
    </source>
</reference>
<keyword evidence="3" id="KW-0804">Transcription</keyword>
<evidence type="ECO:0000313" key="9">
    <source>
        <dbReference type="Proteomes" id="UP001415857"/>
    </source>
</evidence>
<evidence type="ECO:0008006" key="10">
    <source>
        <dbReference type="Google" id="ProtNLM"/>
    </source>
</evidence>
<evidence type="ECO:0000256" key="2">
    <source>
        <dbReference type="ARBA" id="ARBA00023015"/>
    </source>
</evidence>
<feature type="region of interest" description="Disordered" evidence="5">
    <location>
        <begin position="524"/>
        <end position="606"/>
    </location>
</feature>
<dbReference type="GO" id="GO:0005634">
    <property type="term" value="C:nucleus"/>
    <property type="evidence" value="ECO:0007669"/>
    <property type="project" value="UniProtKB-SubCell"/>
</dbReference>
<evidence type="ECO:0000256" key="3">
    <source>
        <dbReference type="ARBA" id="ARBA00023163"/>
    </source>
</evidence>
<feature type="region of interest" description="Disordered" evidence="5">
    <location>
        <begin position="1"/>
        <end position="23"/>
    </location>
</feature>
<dbReference type="FunFam" id="1.10.10.60:FF:000374">
    <property type="entry name" value="Arginine-glutamic acid dipeptide repeat protein"/>
    <property type="match status" value="1"/>
</dbReference>
<evidence type="ECO:0000256" key="5">
    <source>
        <dbReference type="SAM" id="MobiDB-lite"/>
    </source>
</evidence>
<evidence type="ECO:0000259" key="6">
    <source>
        <dbReference type="Pfam" id="PF24662"/>
    </source>
</evidence>
<dbReference type="Proteomes" id="UP001415857">
    <property type="component" value="Unassembled WGS sequence"/>
</dbReference>
<keyword evidence="4" id="KW-0539">Nucleus</keyword>
<keyword evidence="9" id="KW-1185">Reference proteome</keyword>
<feature type="domain" description="DUF7952" evidence="7">
    <location>
        <begin position="184"/>
        <end position="314"/>
    </location>
</feature>
<feature type="domain" description="DUF7650" evidence="6">
    <location>
        <begin position="352"/>
        <end position="439"/>
    </location>
</feature>
<feature type="region of interest" description="Disordered" evidence="5">
    <location>
        <begin position="714"/>
        <end position="734"/>
    </location>
</feature>